<dbReference type="InterPro" id="IPR016050">
    <property type="entry name" value="Proteasome_bsu_CS"/>
</dbReference>
<dbReference type="PANTHER" id="PTHR32194:SF2">
    <property type="entry name" value="PROTEASOME SUBUNIT BETA TYPE-1"/>
    <property type="match status" value="1"/>
</dbReference>
<evidence type="ECO:0000313" key="7">
    <source>
        <dbReference type="Proteomes" id="UP000095284"/>
    </source>
</evidence>
<proteinExistence type="predicted"/>
<keyword evidence="3" id="KW-0647">Proteasome</keyword>
<feature type="compositionally biased region" description="Basic and acidic residues" evidence="6">
    <location>
        <begin position="229"/>
        <end position="247"/>
    </location>
</feature>
<dbReference type="InterPro" id="IPR023333">
    <property type="entry name" value="Proteasome_suB-type"/>
</dbReference>
<dbReference type="PROSITE" id="PS00854">
    <property type="entry name" value="PROTEASOME_BETA_1"/>
    <property type="match status" value="1"/>
</dbReference>
<protein>
    <submittedName>
        <fullName evidence="8">Reverse transcriptase domain-containing protein</fullName>
    </submittedName>
</protein>
<dbReference type="Gene3D" id="3.60.20.10">
    <property type="entry name" value="Glutamine Phosphoribosylpyrophosphate, subunit 1, domain 1"/>
    <property type="match status" value="1"/>
</dbReference>
<dbReference type="Proteomes" id="UP000095284">
    <property type="component" value="Unplaced"/>
</dbReference>
<evidence type="ECO:0000313" key="8">
    <source>
        <dbReference type="WBParaSite" id="BXY_0857900.1"/>
    </source>
</evidence>
<feature type="compositionally biased region" description="Acidic residues" evidence="6">
    <location>
        <begin position="191"/>
        <end position="203"/>
    </location>
</feature>
<feature type="compositionally biased region" description="Basic and acidic residues" evidence="6">
    <location>
        <begin position="322"/>
        <end position="347"/>
    </location>
</feature>
<keyword evidence="2" id="KW-0963">Cytoplasm</keyword>
<dbReference type="AlphaFoldDB" id="A0A1I7S6E2"/>
<comment type="subcellular location">
    <subcellularLocation>
        <location evidence="1">Nucleus</location>
    </subcellularLocation>
</comment>
<dbReference type="SUPFAM" id="SSF56235">
    <property type="entry name" value="N-terminal nucleophile aminohydrolases (Ntn hydrolases)"/>
    <property type="match status" value="1"/>
</dbReference>
<accession>A0A1I7S6E2</accession>
<feature type="region of interest" description="Disordered" evidence="6">
    <location>
        <begin position="322"/>
        <end position="377"/>
    </location>
</feature>
<dbReference type="PANTHER" id="PTHR32194">
    <property type="entry name" value="METALLOPROTEASE TLDD"/>
    <property type="match status" value="1"/>
</dbReference>
<dbReference type="GO" id="GO:0005634">
    <property type="term" value="C:nucleus"/>
    <property type="evidence" value="ECO:0007669"/>
    <property type="project" value="UniProtKB-SubCell"/>
</dbReference>
<sequence>MSESTNVYTDAMKKWMGALEKKEEKINRVRKTVSPVLDDFDYSKPDTEEELERWIENVKKMQMYIDEIPEVLNQLKKLTGHLEKEDEDLVENILGRYDEHYTAKNLENFENIQDKMRQLKISPEMMARQGLRLEDGIIKWDLQLSHGRRTKRESEGKRGKGTGRGRTPQEEVPDGQGRVGVPPAHSQVSSEESDGEVELEIELEGERKRFTQEEVPDRQGRVDGQPTHSKAEDLRYGAEKFWEGRSGRKEKHQKAIENATYTTRQPEDIDVEDQFLKSTSWNKHHDEPDLRTRRLSKSLRSNEIKSLRSKYEKSLRSKCEKSLRSEQTKSLRSNEIKSLRSKCDKSLRSNQMKSLRSKRRTDSLESTESEEDPAKMDVLNKNEVKMDWNSFKAAMHDATANPPWRAKNTVHQQRWNPYSMEGGTACALAGYNFVVAASDTRMSAFEVSVMNREAEKVNVLNDNIILATTGFYGDVIQLKRVLESRLHKYRFDYRCDMTVDLCSELLARNLYYKRFFPYYTGAILCGIDEKGCGAVYSYDPVGCIERLPYSCSGGGEPMMQPFLDNQVGHMTFSDQAEKPQLTIDRAISLVKDAFKSVAERETSTGDKINIVIAEHNRPIRRLTIQLRED</sequence>
<name>A0A1I7S6E2_BURXY</name>
<comment type="subunit">
    <text evidence="5">The 26S proteasome consists of a 20S proteasome core and two 19S regulatory subunits. The 20S proteasome core is composed of 28 subunits that are arranged in four stacked rings, resulting in a barrel-shaped structure. The two end rings are each formed by seven alpha subunits, and the two central rings are each formed by seven beta subunits. The catalytic chamber with the active sites is on the inside of the barrel.</text>
</comment>
<dbReference type="InterPro" id="IPR029055">
    <property type="entry name" value="Ntn_hydrolases_N"/>
</dbReference>
<evidence type="ECO:0000256" key="1">
    <source>
        <dbReference type="ARBA" id="ARBA00004123"/>
    </source>
</evidence>
<feature type="compositionally biased region" description="Basic and acidic residues" evidence="6">
    <location>
        <begin position="204"/>
        <end position="221"/>
    </location>
</feature>
<dbReference type="PROSITE" id="PS51476">
    <property type="entry name" value="PROTEASOME_BETA_2"/>
    <property type="match status" value="1"/>
</dbReference>
<dbReference type="GO" id="GO:0005839">
    <property type="term" value="C:proteasome core complex"/>
    <property type="evidence" value="ECO:0007669"/>
    <property type="project" value="InterPro"/>
</dbReference>
<comment type="function">
    <text evidence="4">Non-catalytic component of the proteasome, a multicatalytic proteinase complex which is characterized by its ability to cleave peptides with Arg, Phe, Tyr, Leu, and Glu adjacent to the leaving group at neutral or slightly basic pH. The proteasome has an ATP-dependent proteolytic activity.</text>
</comment>
<reference evidence="8" key="1">
    <citation type="submission" date="2016-11" db="UniProtKB">
        <authorList>
            <consortium name="WormBaseParasite"/>
        </authorList>
    </citation>
    <scope>IDENTIFICATION</scope>
</reference>
<evidence type="ECO:0000256" key="5">
    <source>
        <dbReference type="ARBA" id="ARBA00026071"/>
    </source>
</evidence>
<dbReference type="GO" id="GO:0005737">
    <property type="term" value="C:cytoplasm"/>
    <property type="evidence" value="ECO:0007669"/>
    <property type="project" value="TreeGrafter"/>
</dbReference>
<evidence type="ECO:0000256" key="4">
    <source>
        <dbReference type="ARBA" id="ARBA00024953"/>
    </source>
</evidence>
<dbReference type="InterPro" id="IPR001353">
    <property type="entry name" value="Proteasome_sua/b"/>
</dbReference>
<evidence type="ECO:0000256" key="3">
    <source>
        <dbReference type="ARBA" id="ARBA00022942"/>
    </source>
</evidence>
<dbReference type="Pfam" id="PF00227">
    <property type="entry name" value="Proteasome"/>
    <property type="match status" value="1"/>
</dbReference>
<dbReference type="WBParaSite" id="BXY_0857900.1">
    <property type="protein sequence ID" value="BXY_0857900.1"/>
    <property type="gene ID" value="BXY_0857900"/>
</dbReference>
<organism evidence="7 8">
    <name type="scientific">Bursaphelenchus xylophilus</name>
    <name type="common">Pinewood nematode worm</name>
    <name type="synonym">Aphelenchoides xylophilus</name>
    <dbReference type="NCBI Taxonomy" id="6326"/>
    <lineage>
        <taxon>Eukaryota</taxon>
        <taxon>Metazoa</taxon>
        <taxon>Ecdysozoa</taxon>
        <taxon>Nematoda</taxon>
        <taxon>Chromadorea</taxon>
        <taxon>Rhabditida</taxon>
        <taxon>Tylenchina</taxon>
        <taxon>Tylenchomorpha</taxon>
        <taxon>Aphelenchoidea</taxon>
        <taxon>Aphelenchoididae</taxon>
        <taxon>Bursaphelenchus</taxon>
    </lineage>
</organism>
<evidence type="ECO:0000256" key="6">
    <source>
        <dbReference type="SAM" id="MobiDB-lite"/>
    </source>
</evidence>
<feature type="region of interest" description="Disordered" evidence="6">
    <location>
        <begin position="146"/>
        <end position="268"/>
    </location>
</feature>
<dbReference type="GO" id="GO:0051603">
    <property type="term" value="P:proteolysis involved in protein catabolic process"/>
    <property type="evidence" value="ECO:0007669"/>
    <property type="project" value="InterPro"/>
</dbReference>
<evidence type="ECO:0000256" key="2">
    <source>
        <dbReference type="ARBA" id="ARBA00022490"/>
    </source>
</evidence>